<keyword evidence="2" id="KW-1185">Reference proteome</keyword>
<evidence type="ECO:0000313" key="2">
    <source>
        <dbReference type="Proteomes" id="UP000053095"/>
    </source>
</evidence>
<gene>
    <name evidence="1" type="ORF">TCE0_060r18940</name>
</gene>
<organism evidence="1 2">
    <name type="scientific">Talaromyces pinophilus</name>
    <name type="common">Penicillium pinophilum</name>
    <dbReference type="NCBI Taxonomy" id="128442"/>
    <lineage>
        <taxon>Eukaryota</taxon>
        <taxon>Fungi</taxon>
        <taxon>Dikarya</taxon>
        <taxon>Ascomycota</taxon>
        <taxon>Pezizomycotina</taxon>
        <taxon>Eurotiomycetes</taxon>
        <taxon>Eurotiomycetidae</taxon>
        <taxon>Eurotiales</taxon>
        <taxon>Trichocomaceae</taxon>
        <taxon>Talaromyces</taxon>
        <taxon>Talaromyces sect. Talaromyces</taxon>
    </lineage>
</organism>
<evidence type="ECO:0000313" key="1">
    <source>
        <dbReference type="EMBL" id="GAM43818.1"/>
    </source>
</evidence>
<accession>A0A6V8HPC1</accession>
<comment type="caution">
    <text evidence="1">The sequence shown here is derived from an EMBL/GenBank/DDBJ whole genome shotgun (WGS) entry which is preliminary data.</text>
</comment>
<sequence>MSKKVSSIGAKLQRTFSSQVTRAEAGQHCAHLEKFIESTHAFNGIHKYPYLAIYHVTSLGDLITDTKHDSLLKERGLWMYKIREPEEQGYYGTCDLEIIRELRENRKALFISHICREPTIMELPRKNLAGGYDFGGSTLEACLLVTVYSLIQQLLQLKLSPDEDKTKIDINRLTGFELRNSHWQSALEMLDRLLRKTPSLEFCVLYWLPALDDGRHAKEKSEQLMNLLYKYKQMNCLRLVFVTWGESRLLKERVEKQNLYRVEIEMEEVKYPDLLNWRNEDRDPFRRG</sequence>
<protein>
    <submittedName>
        <fullName evidence="1">Uncharacterized protein</fullName>
    </submittedName>
</protein>
<dbReference type="EMBL" id="DF933856">
    <property type="protein sequence ID" value="GAM43818.1"/>
    <property type="molecule type" value="Genomic_DNA"/>
</dbReference>
<proteinExistence type="predicted"/>
<dbReference type="AlphaFoldDB" id="A0A6V8HPC1"/>
<name>A0A6V8HPC1_TALPI</name>
<dbReference type="Proteomes" id="UP000053095">
    <property type="component" value="Unassembled WGS sequence"/>
</dbReference>
<reference evidence="2" key="1">
    <citation type="journal article" date="2015" name="Genome Announc.">
        <title>Draft genome sequence of Talaromyces cellulolyticus strain Y-94, a source of lignocellulosic biomass-degrading enzymes.</title>
        <authorList>
            <person name="Fujii T."/>
            <person name="Koike H."/>
            <person name="Sawayama S."/>
            <person name="Yano S."/>
            <person name="Inoue H."/>
        </authorList>
    </citation>
    <scope>NUCLEOTIDE SEQUENCE [LARGE SCALE GENOMIC DNA]</scope>
    <source>
        <strain evidence="2">Y-94</strain>
    </source>
</reference>